<reference evidence="4" key="1">
    <citation type="journal article" date="2017" name="Genome Biol. Evol.">
        <title>The complete genome sequence of the phytopathogenic fungus Sclerotinia sclerotiorum reveals insights into the genome architecture of broad host range pathogens.</title>
        <authorList>
            <person name="Derbyshire M."/>
            <person name="Denton-Giles M."/>
            <person name="Hegedus D."/>
            <person name="Seifbarghy S."/>
            <person name="Rollins J."/>
            <person name="van Kan J."/>
            <person name="Seidl M.F."/>
            <person name="Faino L."/>
            <person name="Mbengue M."/>
            <person name="Navaud O."/>
            <person name="Raffaele S."/>
            <person name="Hammond-Kosack K."/>
            <person name="Heard S."/>
            <person name="Oliver R."/>
        </authorList>
    </citation>
    <scope>NUCLEOTIDE SEQUENCE [LARGE SCALE GENOMIC DNA]</scope>
    <source>
        <strain evidence="4">ATCC 18683 / 1980 / Ss-1</strain>
    </source>
</reference>
<dbReference type="PANTHER" id="PTHR43194:SF2">
    <property type="entry name" value="PEROXISOMAL MEMBRANE PROTEIN LPX1"/>
    <property type="match status" value="1"/>
</dbReference>
<feature type="domain" description="AB hydrolase-1" evidence="2">
    <location>
        <begin position="88"/>
        <end position="368"/>
    </location>
</feature>
<accession>A0A1D9QJ38</accession>
<proteinExistence type="predicted"/>
<evidence type="ECO:0000256" key="1">
    <source>
        <dbReference type="SAM" id="MobiDB-lite"/>
    </source>
</evidence>
<organism evidence="3 4">
    <name type="scientific">Sclerotinia sclerotiorum (strain ATCC 18683 / 1980 / Ss-1)</name>
    <name type="common">White mold</name>
    <name type="synonym">Whetzelinia sclerotiorum</name>
    <dbReference type="NCBI Taxonomy" id="665079"/>
    <lineage>
        <taxon>Eukaryota</taxon>
        <taxon>Fungi</taxon>
        <taxon>Dikarya</taxon>
        <taxon>Ascomycota</taxon>
        <taxon>Pezizomycotina</taxon>
        <taxon>Leotiomycetes</taxon>
        <taxon>Helotiales</taxon>
        <taxon>Sclerotiniaceae</taxon>
        <taxon>Sclerotinia</taxon>
    </lineage>
</organism>
<evidence type="ECO:0000259" key="2">
    <source>
        <dbReference type="Pfam" id="PF12697"/>
    </source>
</evidence>
<dbReference type="Pfam" id="PF12697">
    <property type="entry name" value="Abhydrolase_6"/>
    <property type="match status" value="1"/>
</dbReference>
<dbReference type="Proteomes" id="UP000177798">
    <property type="component" value="Chromosome 13"/>
</dbReference>
<dbReference type="AlphaFoldDB" id="A0A1D9QJ38"/>
<dbReference type="OrthoDB" id="94039at2759"/>
<dbReference type="Gene3D" id="3.40.50.1820">
    <property type="entry name" value="alpha/beta hydrolase"/>
    <property type="match status" value="1"/>
</dbReference>
<dbReference type="EMBL" id="CP017826">
    <property type="protein sequence ID" value="APA14899.1"/>
    <property type="molecule type" value="Genomic_DNA"/>
</dbReference>
<sequence>MHSTIFEIKEHTLECQHIREYPRATANTQEDVLHLAIKQYIPKDNPHPEPGDVTIIGAHANGYPKELYEPLWEDIHARSKSSGFRIRSIWIADLAQEGASSVLNEQLLGNDPCWIDHARDLLHMVNTYRAEMPLPIIGIGHSFGANMLTNLSLMHPRLLTTLVLLDPVIHQYASSPAGNPEPTQLSTFRRDLWPSRDAAESSFRKSKAYAKWDPRVLDRWCQYAIRETPTAIYPDEPAGSTTLTTTKHQECFSFIRPSWEAFSSDGKTIIRPDLIPDLHEKSPLQFPFYRPEPINTLVRLPQLRPPVLYIYGAISAVCDPPSRVEKLALTGTEHGGSGGAKEGKVKEVVLEGVGHLVAQEATEQCADALAPWVGQELKRWWKEQEEYLEWTKKSLIEKQTLSEEWKKRIGGPPKRAGKSGEGSKLGVQSGSI</sequence>
<evidence type="ECO:0000313" key="3">
    <source>
        <dbReference type="EMBL" id="APA14899.1"/>
    </source>
</evidence>
<gene>
    <name evidence="3" type="ORF">sscle_13g096690</name>
</gene>
<protein>
    <recommendedName>
        <fullName evidence="2">AB hydrolase-1 domain-containing protein</fullName>
    </recommendedName>
</protein>
<dbReference type="SUPFAM" id="SSF53474">
    <property type="entry name" value="alpha/beta-Hydrolases"/>
    <property type="match status" value="1"/>
</dbReference>
<name>A0A1D9QJ38_SCLS1</name>
<dbReference type="InterPro" id="IPR000073">
    <property type="entry name" value="AB_hydrolase_1"/>
</dbReference>
<dbReference type="InterPro" id="IPR050228">
    <property type="entry name" value="Carboxylesterase_BioH"/>
</dbReference>
<dbReference type="PANTHER" id="PTHR43194">
    <property type="entry name" value="HYDROLASE ALPHA/BETA FOLD FAMILY"/>
    <property type="match status" value="1"/>
</dbReference>
<evidence type="ECO:0000313" key="4">
    <source>
        <dbReference type="Proteomes" id="UP000177798"/>
    </source>
</evidence>
<dbReference type="InterPro" id="IPR029058">
    <property type="entry name" value="AB_hydrolase_fold"/>
</dbReference>
<dbReference type="VEuPathDB" id="FungiDB:sscle_13g096690"/>
<feature type="region of interest" description="Disordered" evidence="1">
    <location>
        <begin position="406"/>
        <end position="432"/>
    </location>
</feature>